<evidence type="ECO:0000313" key="3">
    <source>
        <dbReference type="EMBL" id="MFC0394767.1"/>
    </source>
</evidence>
<dbReference type="PANTHER" id="PTHR43364:SF4">
    <property type="entry name" value="NAD(P)-LINKED OXIDOREDUCTASE SUPERFAMILY PROTEIN"/>
    <property type="match status" value="1"/>
</dbReference>
<dbReference type="InterPro" id="IPR023210">
    <property type="entry name" value="NADP_OxRdtase_dom"/>
</dbReference>
<dbReference type="Proteomes" id="UP001589818">
    <property type="component" value="Unassembled WGS sequence"/>
</dbReference>
<dbReference type="Gene3D" id="3.20.20.100">
    <property type="entry name" value="NADP-dependent oxidoreductase domain"/>
    <property type="match status" value="1"/>
</dbReference>
<dbReference type="PANTHER" id="PTHR43364">
    <property type="entry name" value="NADH-SPECIFIC METHYLGLYOXAL REDUCTASE-RELATED"/>
    <property type="match status" value="1"/>
</dbReference>
<dbReference type="InterPro" id="IPR036812">
    <property type="entry name" value="NAD(P)_OxRdtase_dom_sf"/>
</dbReference>
<feature type="domain" description="NADP-dependent oxidoreductase" evidence="2">
    <location>
        <begin position="15"/>
        <end position="303"/>
    </location>
</feature>
<dbReference type="RefSeq" id="WP_204815936.1">
    <property type="nucleotide sequence ID" value="NZ_JANHOF010000001.1"/>
</dbReference>
<dbReference type="InterPro" id="IPR020471">
    <property type="entry name" value="AKR"/>
</dbReference>
<dbReference type="EMBL" id="JBHLVF010000041">
    <property type="protein sequence ID" value="MFC0394767.1"/>
    <property type="molecule type" value="Genomic_DNA"/>
</dbReference>
<comment type="caution">
    <text evidence="3">The sequence shown here is derived from an EMBL/GenBank/DDBJ whole genome shotgun (WGS) entry which is preliminary data.</text>
</comment>
<dbReference type="Pfam" id="PF00248">
    <property type="entry name" value="Aldo_ket_red"/>
    <property type="match status" value="1"/>
</dbReference>
<keyword evidence="1" id="KW-0560">Oxidoreductase</keyword>
<gene>
    <name evidence="3" type="ORF">ACFFJ8_25820</name>
</gene>
<dbReference type="SUPFAM" id="SSF51430">
    <property type="entry name" value="NAD(P)-linked oxidoreductase"/>
    <property type="match status" value="1"/>
</dbReference>
<organism evidence="3 4">
    <name type="scientific">Paenibacillus mendelii</name>
    <dbReference type="NCBI Taxonomy" id="206163"/>
    <lineage>
        <taxon>Bacteria</taxon>
        <taxon>Bacillati</taxon>
        <taxon>Bacillota</taxon>
        <taxon>Bacilli</taxon>
        <taxon>Bacillales</taxon>
        <taxon>Paenibacillaceae</taxon>
        <taxon>Paenibacillus</taxon>
    </lineage>
</organism>
<evidence type="ECO:0000259" key="2">
    <source>
        <dbReference type="Pfam" id="PF00248"/>
    </source>
</evidence>
<evidence type="ECO:0000256" key="1">
    <source>
        <dbReference type="ARBA" id="ARBA00023002"/>
    </source>
</evidence>
<dbReference type="PRINTS" id="PR00069">
    <property type="entry name" value="ALDKETRDTASE"/>
</dbReference>
<dbReference type="InterPro" id="IPR050523">
    <property type="entry name" value="AKR_Detox_Biosynth"/>
</dbReference>
<protein>
    <submittedName>
        <fullName evidence="3">Aldo/keto reductase</fullName>
    </submittedName>
</protein>
<accession>A0ABV6JFW4</accession>
<name>A0ABV6JFW4_9BACL</name>
<evidence type="ECO:0000313" key="4">
    <source>
        <dbReference type="Proteomes" id="UP001589818"/>
    </source>
</evidence>
<sequence>MNMRKVPGTGLSVSEICLGTMTFGTPVEEKEAIRLIHYALEKGINHIDTANMYEGYSRVAGSGGGVAEEIIGKALAGRRSDAIVATKVGMKVGLAAEDEFTSPAAIRKQLDISLSRLATDYIDIYYLHKPDPATPLEEIVTEIHHAIRAGKIRHYAVSNYDAAALEKLLHAADACGAPRPVMCQPPMSLLKQDALQDLLPLCSKEDIAVAPYQILQGGLLSGKYKRGMPLPAGSRKEEKPDWLWQLDDALFTKLEAIEANASLKGLTMTQFAIRWILEQPAVVSAIVGVKNERQIDEAVLACER</sequence>
<proteinExistence type="predicted"/>
<reference evidence="3 4" key="1">
    <citation type="submission" date="2024-09" db="EMBL/GenBank/DDBJ databases">
        <authorList>
            <person name="Sun Q."/>
            <person name="Mori K."/>
        </authorList>
    </citation>
    <scope>NUCLEOTIDE SEQUENCE [LARGE SCALE GENOMIC DNA]</scope>
    <source>
        <strain evidence="3 4">CCM 4839</strain>
    </source>
</reference>
<keyword evidence="4" id="KW-1185">Reference proteome</keyword>